<dbReference type="EMBL" id="MQUR01000047">
    <property type="protein sequence ID" value="OLZ63717.1"/>
    <property type="molecule type" value="Genomic_DNA"/>
</dbReference>
<organism evidence="1 2">
    <name type="scientific">Streptomyces amritsarensis</name>
    <dbReference type="NCBI Taxonomy" id="681158"/>
    <lineage>
        <taxon>Bacteria</taxon>
        <taxon>Bacillati</taxon>
        <taxon>Actinomycetota</taxon>
        <taxon>Actinomycetes</taxon>
        <taxon>Kitasatosporales</taxon>
        <taxon>Streptomycetaceae</taxon>
        <taxon>Streptomyces</taxon>
    </lineage>
</organism>
<accession>A0ABX3G2S9</accession>
<sequence length="81" mass="8604">MLITVTRSGGFAGGLEKLSALDTTGRADAADLEELAQRAVAPVPDGYRYRITVDDEVLDLQDPCLTDAQRTLIRTVLGVGA</sequence>
<name>A0ABX3G2S9_9ACTN</name>
<dbReference type="Pfam" id="PF20242">
    <property type="entry name" value="Emfourin"/>
    <property type="match status" value="1"/>
</dbReference>
<dbReference type="RefSeq" id="WP_030854976.1">
    <property type="nucleotide sequence ID" value="NZ_JBHYUY010000005.1"/>
</dbReference>
<keyword evidence="2" id="KW-1185">Reference proteome</keyword>
<gene>
    <name evidence="1" type="ORF">AVW11_20085</name>
</gene>
<evidence type="ECO:0000313" key="2">
    <source>
        <dbReference type="Proteomes" id="UP000187151"/>
    </source>
</evidence>
<protein>
    <recommendedName>
        <fullName evidence="3">Metalloprotease</fullName>
    </recommendedName>
</protein>
<dbReference type="InterPro" id="IPR049457">
    <property type="entry name" value="Emfourin"/>
</dbReference>
<proteinExistence type="predicted"/>
<evidence type="ECO:0000313" key="1">
    <source>
        <dbReference type="EMBL" id="OLZ63717.1"/>
    </source>
</evidence>
<comment type="caution">
    <text evidence="1">The sequence shown here is derived from an EMBL/GenBank/DDBJ whole genome shotgun (WGS) entry which is preliminary data.</text>
</comment>
<dbReference type="Proteomes" id="UP000187151">
    <property type="component" value="Unassembled WGS sequence"/>
</dbReference>
<reference evidence="1 2" key="1">
    <citation type="submission" date="2016-01" db="EMBL/GenBank/DDBJ databases">
        <title>Streptomyces amritsarensis strain MTCC 11845 genome sequencing and assembly.</title>
        <authorList>
            <person name="Sharma D."/>
            <person name="Nair G.R."/>
            <person name="Kaur G."/>
            <person name="Manhas R.K."/>
            <person name="Mayilraj S."/>
        </authorList>
    </citation>
    <scope>NUCLEOTIDE SEQUENCE [LARGE SCALE GENOMIC DNA]</scope>
    <source>
        <strain evidence="1 2">MTCC 11845</strain>
    </source>
</reference>
<evidence type="ECO:0008006" key="3">
    <source>
        <dbReference type="Google" id="ProtNLM"/>
    </source>
</evidence>